<comment type="subcellular location">
    <subcellularLocation>
        <location evidence="1">Cell outer membrane</location>
    </subcellularLocation>
</comment>
<dbReference type="EMBL" id="BMYU01000012">
    <property type="protein sequence ID" value="GGX53379.1"/>
    <property type="molecule type" value="Genomic_DNA"/>
</dbReference>
<reference evidence="3" key="1">
    <citation type="journal article" date="2019" name="Int. J. Syst. Evol. Microbiol.">
        <title>The Global Catalogue of Microorganisms (GCM) 10K type strain sequencing project: providing services to taxonomists for standard genome sequencing and annotation.</title>
        <authorList>
            <consortium name="The Broad Institute Genomics Platform"/>
            <consortium name="The Broad Institute Genome Sequencing Center for Infectious Disease"/>
            <person name="Wu L."/>
            <person name="Ma J."/>
        </authorList>
    </citation>
    <scope>NUCLEOTIDE SEQUENCE [LARGE SCALE GENOMIC DNA]</scope>
    <source>
        <strain evidence="3">KCTC 23917</strain>
    </source>
</reference>
<proteinExistence type="predicted"/>
<evidence type="ECO:0008006" key="4">
    <source>
        <dbReference type="Google" id="ProtNLM"/>
    </source>
</evidence>
<gene>
    <name evidence="2" type="ORF">GCM10010946_34960</name>
</gene>
<evidence type="ECO:0000256" key="1">
    <source>
        <dbReference type="ARBA" id="ARBA00004442"/>
    </source>
</evidence>
<protein>
    <recommendedName>
        <fullName evidence="4">Outer membrane protein beta-barrel domain-containing protein</fullName>
    </recommendedName>
</protein>
<sequence length="92" mass="9522">MDLAGVLRARLGSELMAFAKLGVASVKTPVSSANTNGLVSSESSLVPVGGIGVTVNFTKELSARAELETRKVKFAGGKESVTNVSIGMQYSF</sequence>
<evidence type="ECO:0000313" key="2">
    <source>
        <dbReference type="EMBL" id="GGX53379.1"/>
    </source>
</evidence>
<dbReference type="Proteomes" id="UP000653343">
    <property type="component" value="Unassembled WGS sequence"/>
</dbReference>
<dbReference type="SUPFAM" id="SSF56925">
    <property type="entry name" value="OMPA-like"/>
    <property type="match status" value="1"/>
</dbReference>
<name>A0ABQ2Y394_9BURK</name>
<accession>A0ABQ2Y394</accession>
<organism evidence="2 3">
    <name type="scientific">Undibacterium squillarum</name>
    <dbReference type="NCBI Taxonomy" id="1131567"/>
    <lineage>
        <taxon>Bacteria</taxon>
        <taxon>Pseudomonadati</taxon>
        <taxon>Pseudomonadota</taxon>
        <taxon>Betaproteobacteria</taxon>
        <taxon>Burkholderiales</taxon>
        <taxon>Oxalobacteraceae</taxon>
        <taxon>Undibacterium</taxon>
    </lineage>
</organism>
<keyword evidence="3" id="KW-1185">Reference proteome</keyword>
<evidence type="ECO:0000313" key="3">
    <source>
        <dbReference type="Proteomes" id="UP000653343"/>
    </source>
</evidence>
<dbReference type="Gene3D" id="2.40.160.20">
    <property type="match status" value="1"/>
</dbReference>
<comment type="caution">
    <text evidence="2">The sequence shown here is derived from an EMBL/GenBank/DDBJ whole genome shotgun (WGS) entry which is preliminary data.</text>
</comment>
<dbReference type="InterPro" id="IPR011250">
    <property type="entry name" value="OMP/PagP_B-barrel"/>
</dbReference>